<proteinExistence type="predicted"/>
<dbReference type="PANTHER" id="PTHR47618">
    <property type="entry name" value="BIFUNCTIONAL OLIGORIBONUCLEASE AND PAP PHOSPHATASE NRNA"/>
    <property type="match status" value="1"/>
</dbReference>
<dbReference type="InterPro" id="IPR051319">
    <property type="entry name" value="Oligoribo/pAp-PDE_c-di-AMP_PDE"/>
</dbReference>
<sequence>MKLSDLSLHKNIVLQAHNIPDADAVSCAYALQKFFERHGCRAKIVYGGPAKITKPSLSMFIEALGIEIEFAKEIPEGAELLVTVDCQYGAGNTQKFPCKKFAVIDHHVPEIPECDLCEINPRLGSCATLVYNMLLKEKDAEDFLKDEKIKTALYYGLFTDTNGLAELRHPLDRDLADFSYDKALVKKLKSATITMPELSIVSGALGKFMIIENIGLFKADPCDPNILGFSSDIAMQVDTLDACVLFSAASGGIKLSVRSCCREIMANELAAFLCEGCGSGGGNLEKAGGFLKNTEEYLAARLKEYTTAFDKIYAGETEIDFASMKRYKKLPIEIGFAKITDLFKDGAKITVRTMEGDIDLQAKENIYIMIGIEGEIYPILREKFEKNYKVLDKKYEPVTEYPPTVIDRYSGDKHSILECARVCVPINEKIIKAKQIDKRTKIFTYWDAEKYFSGVPGDFLAANENDLNDCYIVNERIFYKTYAEI</sequence>
<dbReference type="SUPFAM" id="SSF64182">
    <property type="entry name" value="DHH phosphoesterases"/>
    <property type="match status" value="1"/>
</dbReference>
<name>A0A806KGW5_9BACT</name>
<dbReference type="InterPro" id="IPR038763">
    <property type="entry name" value="DHH_sf"/>
</dbReference>
<dbReference type="AlphaFoldDB" id="A0A806KGW5"/>
<protein>
    <submittedName>
        <fullName evidence="2">Kef-type K+ transport system protein</fullName>
    </submittedName>
</protein>
<evidence type="ECO:0000259" key="1">
    <source>
        <dbReference type="Pfam" id="PF01368"/>
    </source>
</evidence>
<accession>A0A806KGW5</accession>
<evidence type="ECO:0000313" key="2">
    <source>
        <dbReference type="EMBL" id="AGS52213.1"/>
    </source>
</evidence>
<dbReference type="Pfam" id="PF01368">
    <property type="entry name" value="DHH"/>
    <property type="match status" value="1"/>
</dbReference>
<dbReference type="InterPro" id="IPR001667">
    <property type="entry name" value="DDH_dom"/>
</dbReference>
<dbReference type="EMBL" id="JQ844185">
    <property type="protein sequence ID" value="AGS52213.1"/>
    <property type="molecule type" value="Genomic_DNA"/>
</dbReference>
<reference evidence="2" key="1">
    <citation type="submission" date="2012-03" db="EMBL/GenBank/DDBJ databases">
        <title>Functional metagenomics reveals considerable lignocellulase gene clusters in the gut microbiome of a wood-feeding higher termite.</title>
        <authorList>
            <person name="Liu N."/>
        </authorList>
    </citation>
    <scope>NUCLEOTIDE SEQUENCE</scope>
</reference>
<organism evidence="2">
    <name type="scientific">uncultured bacterium contig00052</name>
    <dbReference type="NCBI Taxonomy" id="1181536"/>
    <lineage>
        <taxon>Bacteria</taxon>
        <taxon>environmental samples</taxon>
    </lineage>
</organism>
<dbReference type="PANTHER" id="PTHR47618:SF2">
    <property type="entry name" value="CYCLIC-DI-AMP PHOSPHODIESTERASE GDPP"/>
    <property type="match status" value="1"/>
</dbReference>
<dbReference type="Gene3D" id="3.90.1640.10">
    <property type="entry name" value="inorganic pyrophosphatase (n-terminal core)"/>
    <property type="match status" value="1"/>
</dbReference>
<feature type="domain" description="DDH" evidence="1">
    <location>
        <begin position="11"/>
        <end position="156"/>
    </location>
</feature>